<dbReference type="Proteomes" id="UP000479000">
    <property type="component" value="Unassembled WGS sequence"/>
</dbReference>
<gene>
    <name evidence="2" type="ORF">NTEN_LOCUS15799</name>
</gene>
<name>A0A6H5H439_9HEMI</name>
<evidence type="ECO:0000313" key="3">
    <source>
        <dbReference type="Proteomes" id="UP000479000"/>
    </source>
</evidence>
<accession>A0A6H5H439</accession>
<reference evidence="2 3" key="1">
    <citation type="submission" date="2020-02" db="EMBL/GenBank/DDBJ databases">
        <authorList>
            <person name="Ferguson B K."/>
        </authorList>
    </citation>
    <scope>NUCLEOTIDE SEQUENCE [LARGE SCALE GENOMIC DNA]</scope>
</reference>
<protein>
    <submittedName>
        <fullName evidence="2">Uncharacterized protein</fullName>
    </submittedName>
</protein>
<feature type="compositionally biased region" description="Basic residues" evidence="1">
    <location>
        <begin position="407"/>
        <end position="440"/>
    </location>
</feature>
<dbReference type="EMBL" id="CADCXU010023287">
    <property type="protein sequence ID" value="CAB0010800.1"/>
    <property type="molecule type" value="Genomic_DNA"/>
</dbReference>
<proteinExistence type="predicted"/>
<keyword evidence="3" id="KW-1185">Reference proteome</keyword>
<organism evidence="2 3">
    <name type="scientific">Nesidiocoris tenuis</name>
    <dbReference type="NCBI Taxonomy" id="355587"/>
    <lineage>
        <taxon>Eukaryota</taxon>
        <taxon>Metazoa</taxon>
        <taxon>Ecdysozoa</taxon>
        <taxon>Arthropoda</taxon>
        <taxon>Hexapoda</taxon>
        <taxon>Insecta</taxon>
        <taxon>Pterygota</taxon>
        <taxon>Neoptera</taxon>
        <taxon>Paraneoptera</taxon>
        <taxon>Hemiptera</taxon>
        <taxon>Heteroptera</taxon>
        <taxon>Panheteroptera</taxon>
        <taxon>Cimicomorpha</taxon>
        <taxon>Miridae</taxon>
        <taxon>Dicyphina</taxon>
        <taxon>Nesidiocoris</taxon>
    </lineage>
</organism>
<sequence length="637" mass="72867">MNLEINFAQPMDARRSVGRIFQQERTTFILKDKGCVSDSGSLPTSIRISSLEEKSMTRKLNGDRLCKTQRGNWRAHQSRENMRVEGERLAEKLNGIPYQRDTKEIPRNQNRFNAYGQNPPKIRLLPEDNYYSNCDDYACQNSPGLRKSNITSTLHTISSEKCIRLTSSEGDDTAYDEDATSTLVEASNTFSSQRCHFCKWQDSDKTSSRGDEIKEMKLKNLCGELLIELCKVTTGSKREKPKTFETLTPSSSSGKNTAPDLEYGDQLKEACSFISDKIFQCRDFEYVPTPSPAKTNNSENKKVKAITFRPLVCTKLSIPWRHRKPTCDQVRKMSVFYTASKYQQLESSGTVSTSTQVDESIAALKNKPPSSHDKAVCVRTRQRRYVKKIQKEKLKKPGGFDDYYRKNVNRHKRKTSSTRKRHEKLMLSRNRKDKTKRIQKPQRSNNLSKKLADFFNSPSNDKGTKHYIRSFNPSTATDSKTKTESESVLPKQRRRKNTFTLPSSSLVIMASSNRKSCAKLKKTDRFAKDLEAISHELSIIDSHVKEHSRAQNSSLPIFNNCFKRTPRDMKADRQKFDVKCEDHQTKNKRDGLFSCLIPKAFNKTPDGKAAKHEKNVYSTPHKSKMAKTASLWNAGCE</sequence>
<evidence type="ECO:0000256" key="1">
    <source>
        <dbReference type="SAM" id="MobiDB-lite"/>
    </source>
</evidence>
<feature type="region of interest" description="Disordered" evidence="1">
    <location>
        <begin position="396"/>
        <end position="498"/>
    </location>
</feature>
<evidence type="ECO:0000313" key="2">
    <source>
        <dbReference type="EMBL" id="CAB0010800.1"/>
    </source>
</evidence>
<dbReference type="AlphaFoldDB" id="A0A6H5H439"/>